<dbReference type="Pfam" id="PF14240">
    <property type="entry name" value="YHYH"/>
    <property type="match status" value="2"/>
</dbReference>
<dbReference type="InterPro" id="IPR025924">
    <property type="entry name" value="YHYH_dom"/>
</dbReference>
<name>A0A2U2JAR6_9FLAO</name>
<evidence type="ECO:0000313" key="4">
    <source>
        <dbReference type="Proteomes" id="UP000245670"/>
    </source>
</evidence>
<accession>A0A2U2JAR6</accession>
<evidence type="ECO:0000256" key="1">
    <source>
        <dbReference type="SAM" id="SignalP"/>
    </source>
</evidence>
<dbReference type="PANTHER" id="PTHR30289:SF8">
    <property type="entry name" value="YHYH DOMAIN-CONTAINING PROTEIN"/>
    <property type="match status" value="1"/>
</dbReference>
<dbReference type="OrthoDB" id="665834at2"/>
<comment type="caution">
    <text evidence="3">The sequence shown here is derived from an EMBL/GenBank/DDBJ whole genome shotgun (WGS) entry which is preliminary data.</text>
</comment>
<keyword evidence="4" id="KW-1185">Reference proteome</keyword>
<dbReference type="Proteomes" id="UP000245670">
    <property type="component" value="Unassembled WGS sequence"/>
</dbReference>
<dbReference type="PANTHER" id="PTHR30289">
    <property type="entry name" value="UNCHARACTERIZED PROTEIN YBCL-RELATED"/>
    <property type="match status" value="1"/>
</dbReference>
<protein>
    <submittedName>
        <fullName evidence="3">YHYH protein</fullName>
    </submittedName>
</protein>
<dbReference type="RefSeq" id="WP_109404915.1">
    <property type="nucleotide sequence ID" value="NZ_QFFG01000003.1"/>
</dbReference>
<evidence type="ECO:0000313" key="3">
    <source>
        <dbReference type="EMBL" id="PWG05371.1"/>
    </source>
</evidence>
<gene>
    <name evidence="3" type="ORF">DIS07_09065</name>
</gene>
<dbReference type="EMBL" id="QFFG01000003">
    <property type="protein sequence ID" value="PWG05371.1"/>
    <property type="molecule type" value="Genomic_DNA"/>
</dbReference>
<proteinExistence type="predicted"/>
<keyword evidence="1" id="KW-0732">Signal</keyword>
<sequence length="264" mass="28821">MKNSQYLKTSALFFLLAFIMNSCSSSSSITGEDDDVVVDDTFNPTTTTYDITPILTYFDNVDGVSYSVTGNNVTFTSKGTPNHTSPYWDTSNPLYEAYNGTNSNWRKNPNSIGEQNLTFTMTLNPKEATNKSATPMGPIGLSRNGVVFFNQYAAGGADLTNEINSFDQWLGHPAGTLYHYHIEPTYLTTQFSKSGFLGLLADGFPVYGPEENGSTLTSSDLDDYHGHTSATADFPKGIYHYHITADAPYLNGNGFFGTAGTITR</sequence>
<feature type="domain" description="YHYH" evidence="2">
    <location>
        <begin position="118"/>
        <end position="210"/>
    </location>
</feature>
<feature type="chain" id="PRO_5015471323" evidence="1">
    <location>
        <begin position="25"/>
        <end position="264"/>
    </location>
</feature>
<feature type="domain" description="YHYH" evidence="2">
    <location>
        <begin position="216"/>
        <end position="250"/>
    </location>
</feature>
<feature type="signal peptide" evidence="1">
    <location>
        <begin position="1"/>
        <end position="24"/>
    </location>
</feature>
<organism evidence="3 4">
    <name type="scientific">Polaribacter aquimarinus</name>
    <dbReference type="NCBI Taxonomy" id="2100726"/>
    <lineage>
        <taxon>Bacteria</taxon>
        <taxon>Pseudomonadati</taxon>
        <taxon>Bacteroidota</taxon>
        <taxon>Flavobacteriia</taxon>
        <taxon>Flavobacteriales</taxon>
        <taxon>Flavobacteriaceae</taxon>
    </lineage>
</organism>
<evidence type="ECO:0000259" key="2">
    <source>
        <dbReference type="Pfam" id="PF14240"/>
    </source>
</evidence>
<reference evidence="3 4" key="1">
    <citation type="submission" date="2018-05" db="EMBL/GenBank/DDBJ databases">
        <title>Polaribacter aquimarinus sp. nov., isolated from sediment in a sediment of sea.</title>
        <authorList>
            <person name="Lu D."/>
        </authorList>
    </citation>
    <scope>NUCLEOTIDE SEQUENCE [LARGE SCALE GENOMIC DNA]</scope>
    <source>
        <strain evidence="3 4">ZY113</strain>
    </source>
</reference>
<dbReference type="AlphaFoldDB" id="A0A2U2JAR6"/>